<dbReference type="AlphaFoldDB" id="A0A0C3CT21"/>
<keyword evidence="1" id="KW-1133">Transmembrane helix</keyword>
<dbReference type="OrthoDB" id="2117453at2759"/>
<evidence type="ECO:0000256" key="1">
    <source>
        <dbReference type="SAM" id="Phobius"/>
    </source>
</evidence>
<dbReference type="Proteomes" id="UP000053424">
    <property type="component" value="Unassembled WGS sequence"/>
</dbReference>
<proteinExistence type="predicted"/>
<sequence length="170" mass="18391">MPSMNSVVRKGHPVAFGALALFALIELSIAAWITAKYNSKHNSPGSSVTVRVRYILFMSVWTIVFGGLYLVGFIVAGAGSMFTSVASHFFFLFLTWILWLAAAAAITQTLGGALNCHTQTYFVYCGQLNALEGFAWLIVVMVTLMLLFVLIRGIQSARRGDGFAGGLVEA</sequence>
<organism evidence="2 3">
    <name type="scientific">Hebeloma cylindrosporum</name>
    <dbReference type="NCBI Taxonomy" id="76867"/>
    <lineage>
        <taxon>Eukaryota</taxon>
        <taxon>Fungi</taxon>
        <taxon>Dikarya</taxon>
        <taxon>Basidiomycota</taxon>
        <taxon>Agaricomycotina</taxon>
        <taxon>Agaricomycetes</taxon>
        <taxon>Agaricomycetidae</taxon>
        <taxon>Agaricales</taxon>
        <taxon>Agaricineae</taxon>
        <taxon>Hymenogastraceae</taxon>
        <taxon>Hebeloma</taxon>
    </lineage>
</organism>
<reference evidence="2 3" key="1">
    <citation type="submission" date="2014-04" db="EMBL/GenBank/DDBJ databases">
        <authorList>
            <consortium name="DOE Joint Genome Institute"/>
            <person name="Kuo A."/>
            <person name="Gay G."/>
            <person name="Dore J."/>
            <person name="Kohler A."/>
            <person name="Nagy L.G."/>
            <person name="Floudas D."/>
            <person name="Copeland A."/>
            <person name="Barry K.W."/>
            <person name="Cichocki N."/>
            <person name="Veneault-Fourrey C."/>
            <person name="LaButti K."/>
            <person name="Lindquist E.A."/>
            <person name="Lipzen A."/>
            <person name="Lundell T."/>
            <person name="Morin E."/>
            <person name="Murat C."/>
            <person name="Sun H."/>
            <person name="Tunlid A."/>
            <person name="Henrissat B."/>
            <person name="Grigoriev I.V."/>
            <person name="Hibbett D.S."/>
            <person name="Martin F."/>
            <person name="Nordberg H.P."/>
            <person name="Cantor M.N."/>
            <person name="Hua S.X."/>
        </authorList>
    </citation>
    <scope>NUCLEOTIDE SEQUENCE [LARGE SCALE GENOMIC DNA]</scope>
    <source>
        <strain evidence="3">h7</strain>
    </source>
</reference>
<keyword evidence="1" id="KW-0812">Transmembrane</keyword>
<name>A0A0C3CT21_HEBCY</name>
<keyword evidence="1" id="KW-0472">Membrane</keyword>
<dbReference type="EMBL" id="KN831770">
    <property type="protein sequence ID" value="KIM47224.1"/>
    <property type="molecule type" value="Genomic_DNA"/>
</dbReference>
<accession>A0A0C3CT21</accession>
<gene>
    <name evidence="2" type="ORF">M413DRAFT_23459</name>
</gene>
<evidence type="ECO:0000313" key="3">
    <source>
        <dbReference type="Proteomes" id="UP000053424"/>
    </source>
</evidence>
<keyword evidence="3" id="KW-1185">Reference proteome</keyword>
<feature type="transmembrane region" description="Helical" evidence="1">
    <location>
        <begin position="134"/>
        <end position="151"/>
    </location>
</feature>
<reference evidence="3" key="2">
    <citation type="submission" date="2015-01" db="EMBL/GenBank/DDBJ databases">
        <title>Evolutionary Origins and Diversification of the Mycorrhizal Mutualists.</title>
        <authorList>
            <consortium name="DOE Joint Genome Institute"/>
            <consortium name="Mycorrhizal Genomics Consortium"/>
            <person name="Kohler A."/>
            <person name="Kuo A."/>
            <person name="Nagy L.G."/>
            <person name="Floudas D."/>
            <person name="Copeland A."/>
            <person name="Barry K.W."/>
            <person name="Cichocki N."/>
            <person name="Veneault-Fourrey C."/>
            <person name="LaButti K."/>
            <person name="Lindquist E.A."/>
            <person name="Lipzen A."/>
            <person name="Lundell T."/>
            <person name="Morin E."/>
            <person name="Murat C."/>
            <person name="Riley R."/>
            <person name="Ohm R."/>
            <person name="Sun H."/>
            <person name="Tunlid A."/>
            <person name="Henrissat B."/>
            <person name="Grigoriev I.V."/>
            <person name="Hibbett D.S."/>
            <person name="Martin F."/>
        </authorList>
    </citation>
    <scope>NUCLEOTIDE SEQUENCE [LARGE SCALE GENOMIC DNA]</scope>
    <source>
        <strain evidence="3">h7</strain>
    </source>
</reference>
<dbReference type="HOGENOM" id="CLU_109463_0_1_1"/>
<evidence type="ECO:0008006" key="4">
    <source>
        <dbReference type="Google" id="ProtNLM"/>
    </source>
</evidence>
<feature type="transmembrane region" description="Helical" evidence="1">
    <location>
        <begin position="54"/>
        <end position="77"/>
    </location>
</feature>
<evidence type="ECO:0000313" key="2">
    <source>
        <dbReference type="EMBL" id="KIM47224.1"/>
    </source>
</evidence>
<dbReference type="STRING" id="686832.A0A0C3CT21"/>
<feature type="transmembrane region" description="Helical" evidence="1">
    <location>
        <begin position="89"/>
        <end position="114"/>
    </location>
</feature>
<protein>
    <recommendedName>
        <fullName evidence="4">MARVEL domain-containing protein</fullName>
    </recommendedName>
</protein>